<dbReference type="NCBIfam" id="TIGR01640">
    <property type="entry name" value="F_box_assoc_1"/>
    <property type="match status" value="1"/>
</dbReference>
<dbReference type="PANTHER" id="PTHR31672:SF13">
    <property type="entry name" value="F-BOX PROTEIN CPR30-LIKE"/>
    <property type="match status" value="1"/>
</dbReference>
<dbReference type="EMBL" id="OZ075139">
    <property type="protein sequence ID" value="CAL5017740.1"/>
    <property type="molecule type" value="Genomic_DNA"/>
</dbReference>
<feature type="domain" description="F-box" evidence="1">
    <location>
        <begin position="54"/>
        <end position="93"/>
    </location>
</feature>
<gene>
    <name evidence="2" type="ORF">URODEC1_LOCUS73936</name>
</gene>
<reference evidence="2" key="1">
    <citation type="submission" date="2024-10" db="EMBL/GenBank/DDBJ databases">
        <authorList>
            <person name="Ryan C."/>
        </authorList>
    </citation>
    <scope>NUCLEOTIDE SEQUENCE [LARGE SCALE GENOMIC DNA]</scope>
</reference>
<dbReference type="Pfam" id="PF08268">
    <property type="entry name" value="FBA_3"/>
    <property type="match status" value="1"/>
</dbReference>
<dbReference type="Pfam" id="PF00646">
    <property type="entry name" value="F-box"/>
    <property type="match status" value="1"/>
</dbReference>
<dbReference type="PANTHER" id="PTHR31672">
    <property type="entry name" value="BNACNNG10540D PROTEIN"/>
    <property type="match status" value="1"/>
</dbReference>
<dbReference type="InterPro" id="IPR017451">
    <property type="entry name" value="F-box-assoc_interact_dom"/>
</dbReference>
<dbReference type="Gene3D" id="1.20.1280.50">
    <property type="match status" value="1"/>
</dbReference>
<dbReference type="Proteomes" id="UP001497457">
    <property type="component" value="Chromosome 29rd"/>
</dbReference>
<dbReference type="CDD" id="cd22157">
    <property type="entry name" value="F-box_AtFBW1-like"/>
    <property type="match status" value="1"/>
</dbReference>
<organism evidence="2 3">
    <name type="scientific">Urochloa decumbens</name>
    <dbReference type="NCBI Taxonomy" id="240449"/>
    <lineage>
        <taxon>Eukaryota</taxon>
        <taxon>Viridiplantae</taxon>
        <taxon>Streptophyta</taxon>
        <taxon>Embryophyta</taxon>
        <taxon>Tracheophyta</taxon>
        <taxon>Spermatophyta</taxon>
        <taxon>Magnoliopsida</taxon>
        <taxon>Liliopsida</taxon>
        <taxon>Poales</taxon>
        <taxon>Poaceae</taxon>
        <taxon>PACMAD clade</taxon>
        <taxon>Panicoideae</taxon>
        <taxon>Panicodae</taxon>
        <taxon>Paniceae</taxon>
        <taxon>Melinidinae</taxon>
        <taxon>Urochloa</taxon>
    </lineage>
</organism>
<name>A0ABC9CCG2_9POAL</name>
<accession>A0ABC9CCG2</accession>
<dbReference type="SUPFAM" id="SSF81383">
    <property type="entry name" value="F-box domain"/>
    <property type="match status" value="1"/>
</dbReference>
<evidence type="ECO:0000259" key="1">
    <source>
        <dbReference type="SMART" id="SM00256"/>
    </source>
</evidence>
<dbReference type="InterPro" id="IPR050796">
    <property type="entry name" value="SCF_F-box_component"/>
</dbReference>
<evidence type="ECO:0000313" key="2">
    <source>
        <dbReference type="EMBL" id="CAL5017740.1"/>
    </source>
</evidence>
<sequence length="449" mass="52336">MHTRFNIVEDNKLGDHTNLHGISVENKKLVDNTRTERIFIRTYKRRRVPTAPHMSEDIVFEILVRLPVEDLLRFQTVCKAWRAIITEPRFIRMHLQRSASKNKKCFLIVPHTLDSIIEEERWPSTFSNNIQFYQWQENNGTARLLLAKDFHKDFGSVYRMIHRHGLVLFPTNTKVYVINPAIRDVLVLPNGRRDILLPSRNYPQTIDFGLDPCTNKYKVARFFYRAINIIDQSCSMGMEVLTICGDGSDASWRETLEDPPYPVHGFRVSAYFKGSLFWIIGSYAIKQTSTGLLRFHLEDESFSLIPLPDSAFDDELVQIMEHGEKLYLAQSQSPQHLLIWMFCDNRSHQWIQLYSFNILEPFNLHSATMLHDGLYYRIGSKLFRCRTESGDVKVVACMNQLRHGRETAASIEDTSSWANVHTFNWMPYMQSLVPVTMARCDKASHRLLQ</sequence>
<dbReference type="AlphaFoldDB" id="A0ABC9CCG2"/>
<protein>
    <recommendedName>
        <fullName evidence="1">F-box domain-containing protein</fullName>
    </recommendedName>
</protein>
<dbReference type="InterPro" id="IPR036047">
    <property type="entry name" value="F-box-like_dom_sf"/>
</dbReference>
<keyword evidence="3" id="KW-1185">Reference proteome</keyword>
<dbReference type="InterPro" id="IPR013187">
    <property type="entry name" value="F-box-assoc_dom_typ3"/>
</dbReference>
<dbReference type="InterPro" id="IPR001810">
    <property type="entry name" value="F-box_dom"/>
</dbReference>
<evidence type="ECO:0000313" key="3">
    <source>
        <dbReference type="Proteomes" id="UP001497457"/>
    </source>
</evidence>
<proteinExistence type="predicted"/>
<dbReference type="SMART" id="SM00256">
    <property type="entry name" value="FBOX"/>
    <property type="match status" value="1"/>
</dbReference>